<evidence type="ECO:0000256" key="10">
    <source>
        <dbReference type="ARBA" id="ARBA00022853"/>
    </source>
</evidence>
<dbReference type="AlphaFoldDB" id="A0A9P0ADW5"/>
<evidence type="ECO:0000256" key="9">
    <source>
        <dbReference type="ARBA" id="ARBA00022786"/>
    </source>
</evidence>
<evidence type="ECO:0000256" key="2">
    <source>
        <dbReference type="ARBA" id="ARBA00004496"/>
    </source>
</evidence>
<feature type="region of interest" description="Disordered" evidence="16">
    <location>
        <begin position="1"/>
        <end position="27"/>
    </location>
</feature>
<comment type="subcellular location">
    <subcellularLocation>
        <location evidence="2">Cytoplasm</location>
    </subcellularLocation>
    <subcellularLocation>
        <location evidence="1">Nucleus</location>
    </subcellularLocation>
</comment>
<proteinExistence type="inferred from homology"/>
<dbReference type="Proteomes" id="UP001152759">
    <property type="component" value="Chromosome 5"/>
</dbReference>
<evidence type="ECO:0000256" key="15">
    <source>
        <dbReference type="ARBA" id="ARBA00031038"/>
    </source>
</evidence>
<keyword evidence="7" id="KW-0227">DNA damage</keyword>
<dbReference type="Gene3D" id="3.40.50.410">
    <property type="entry name" value="von Willebrand factor, type A domain"/>
    <property type="match status" value="1"/>
</dbReference>
<dbReference type="GO" id="GO:0045739">
    <property type="term" value="P:positive regulation of DNA repair"/>
    <property type="evidence" value="ECO:0007669"/>
    <property type="project" value="InterPro"/>
</dbReference>
<organism evidence="17 18">
    <name type="scientific">Bemisia tabaci</name>
    <name type="common">Sweetpotato whitefly</name>
    <name type="synonym">Aleurodes tabaci</name>
    <dbReference type="NCBI Taxonomy" id="7038"/>
    <lineage>
        <taxon>Eukaryota</taxon>
        <taxon>Metazoa</taxon>
        <taxon>Ecdysozoa</taxon>
        <taxon>Arthropoda</taxon>
        <taxon>Hexapoda</taxon>
        <taxon>Insecta</taxon>
        <taxon>Pterygota</taxon>
        <taxon>Neoptera</taxon>
        <taxon>Paraneoptera</taxon>
        <taxon>Hemiptera</taxon>
        <taxon>Sternorrhyncha</taxon>
        <taxon>Aleyrodoidea</taxon>
        <taxon>Aleyrodidae</taxon>
        <taxon>Aleyrodinae</taxon>
        <taxon>Bemisia</taxon>
    </lineage>
</organism>
<reference evidence="17" key="1">
    <citation type="submission" date="2021-12" db="EMBL/GenBank/DDBJ databases">
        <authorList>
            <person name="King R."/>
        </authorList>
    </citation>
    <scope>NUCLEOTIDE SEQUENCE</scope>
</reference>
<dbReference type="GO" id="GO:0005737">
    <property type="term" value="C:cytoplasm"/>
    <property type="evidence" value="ECO:0007669"/>
    <property type="project" value="UniProtKB-SubCell"/>
</dbReference>
<dbReference type="SUPFAM" id="SSF53300">
    <property type="entry name" value="vWA-like"/>
    <property type="match status" value="1"/>
</dbReference>
<dbReference type="KEGG" id="btab:109035580"/>
<dbReference type="GO" id="GO:0070531">
    <property type="term" value="C:BRCA1-A complex"/>
    <property type="evidence" value="ECO:0007669"/>
    <property type="project" value="InterPro"/>
</dbReference>
<keyword evidence="10" id="KW-0156">Chromatin regulator</keyword>
<comment type="similarity">
    <text evidence="3">Belongs to the BABAM1 family.</text>
</comment>
<evidence type="ECO:0000256" key="7">
    <source>
        <dbReference type="ARBA" id="ARBA00022763"/>
    </source>
</evidence>
<evidence type="ECO:0000256" key="16">
    <source>
        <dbReference type="SAM" id="MobiDB-lite"/>
    </source>
</evidence>
<dbReference type="GO" id="GO:0016604">
    <property type="term" value="C:nuclear body"/>
    <property type="evidence" value="ECO:0007669"/>
    <property type="project" value="TreeGrafter"/>
</dbReference>
<evidence type="ECO:0000256" key="13">
    <source>
        <dbReference type="ARBA" id="ARBA00023306"/>
    </source>
</evidence>
<gene>
    <name evidence="17" type="ORF">BEMITA_LOCUS8503</name>
</gene>
<evidence type="ECO:0000256" key="6">
    <source>
        <dbReference type="ARBA" id="ARBA00022618"/>
    </source>
</evidence>
<dbReference type="CDD" id="cd21502">
    <property type="entry name" value="vWA_BABAM1"/>
    <property type="match status" value="1"/>
</dbReference>
<evidence type="ECO:0000256" key="12">
    <source>
        <dbReference type="ARBA" id="ARBA00023242"/>
    </source>
</evidence>
<keyword evidence="5" id="KW-0963">Cytoplasm</keyword>
<protein>
    <recommendedName>
        <fullName evidence="4">BRISC and BRCA1-A complex member 1</fullName>
    </recommendedName>
    <alternativeName>
        <fullName evidence="14">Mediator of RAP80 interactions and targeting subunit of 40 kDa</fullName>
    </alternativeName>
    <alternativeName>
        <fullName evidence="15">New component of the BRCA1-A complex</fullName>
    </alternativeName>
</protein>
<dbReference type="GO" id="GO:0006302">
    <property type="term" value="P:double-strand break repair"/>
    <property type="evidence" value="ECO:0007669"/>
    <property type="project" value="TreeGrafter"/>
</dbReference>
<keyword evidence="18" id="KW-1185">Reference proteome</keyword>
<keyword evidence="8" id="KW-0498">Mitosis</keyword>
<accession>A0A9P0ADW5</accession>
<sequence>MVGGTKAEVPEVELTEDEDSQEAHVQKAVERKKLQPDERMPPINVPEKIFLCLDVTPSCSKISLYPGKDVEPLLLLKQSILIFINNKLNWNPQTQIAIILLNGSSAVLYCPFTDRKDKLIENIKRIHVPPGDGDTSMEDDEEDFCLNELLKLLMMNVELPECKDKKTLPAFIARGIFFYGRTKFLSIRNSMDKFKMFIDSPYFIFDSLFLHEDELDESVRVQIISTLSKLDNGYSYILETDNSAVNFMNAFSLFSSHPLQRPHQSDFKDDIMSYKKSLSS</sequence>
<dbReference type="InterPro" id="IPR036465">
    <property type="entry name" value="vWFA_dom_sf"/>
</dbReference>
<evidence type="ECO:0000256" key="1">
    <source>
        <dbReference type="ARBA" id="ARBA00004123"/>
    </source>
</evidence>
<dbReference type="GO" id="GO:0007095">
    <property type="term" value="P:mitotic G2 DNA damage checkpoint signaling"/>
    <property type="evidence" value="ECO:0007669"/>
    <property type="project" value="TreeGrafter"/>
</dbReference>
<dbReference type="GO" id="GO:0070552">
    <property type="term" value="C:BRISC complex"/>
    <property type="evidence" value="ECO:0007669"/>
    <property type="project" value="InterPro"/>
</dbReference>
<dbReference type="EMBL" id="OU963866">
    <property type="protein sequence ID" value="CAH0389696.1"/>
    <property type="molecule type" value="Genomic_DNA"/>
</dbReference>
<feature type="compositionally biased region" description="Acidic residues" evidence="16">
    <location>
        <begin position="10"/>
        <end position="20"/>
    </location>
</feature>
<evidence type="ECO:0000256" key="5">
    <source>
        <dbReference type="ARBA" id="ARBA00022490"/>
    </source>
</evidence>
<dbReference type="PANTHER" id="PTHR15660">
    <property type="entry name" value="BRISC AND BRCA1-A COMPLEX MEMBER 1"/>
    <property type="match status" value="1"/>
</dbReference>
<evidence type="ECO:0000256" key="3">
    <source>
        <dbReference type="ARBA" id="ARBA00010809"/>
    </source>
</evidence>
<keyword evidence="11" id="KW-0234">DNA repair</keyword>
<dbReference type="PANTHER" id="PTHR15660:SF1">
    <property type="entry name" value="BRISC AND BRCA1-A COMPLEX MEMBER 1"/>
    <property type="match status" value="1"/>
</dbReference>
<keyword evidence="9" id="KW-0833">Ubl conjugation pathway</keyword>
<evidence type="ECO:0000313" key="17">
    <source>
        <dbReference type="EMBL" id="CAH0389696.1"/>
    </source>
</evidence>
<name>A0A9P0ADW5_BEMTA</name>
<keyword evidence="6" id="KW-0132">Cell division</keyword>
<evidence type="ECO:0000256" key="4">
    <source>
        <dbReference type="ARBA" id="ARBA00019437"/>
    </source>
</evidence>
<keyword evidence="12" id="KW-0539">Nucleus</keyword>
<evidence type="ECO:0000313" key="18">
    <source>
        <dbReference type="Proteomes" id="UP001152759"/>
    </source>
</evidence>
<evidence type="ECO:0000256" key="14">
    <source>
        <dbReference type="ARBA" id="ARBA00030984"/>
    </source>
</evidence>
<evidence type="ECO:0000256" key="8">
    <source>
        <dbReference type="ARBA" id="ARBA00022776"/>
    </source>
</evidence>
<dbReference type="GO" id="GO:0006325">
    <property type="term" value="P:chromatin organization"/>
    <property type="evidence" value="ECO:0007669"/>
    <property type="project" value="UniProtKB-KW"/>
</dbReference>
<keyword evidence="13" id="KW-0131">Cell cycle</keyword>
<evidence type="ECO:0000256" key="11">
    <source>
        <dbReference type="ARBA" id="ARBA00023204"/>
    </source>
</evidence>
<dbReference type="InterPro" id="IPR026126">
    <property type="entry name" value="BABAM1"/>
</dbReference>
<dbReference type="GO" id="GO:0051301">
    <property type="term" value="P:cell division"/>
    <property type="evidence" value="ECO:0007669"/>
    <property type="project" value="UniProtKB-KW"/>
</dbReference>